<gene>
    <name evidence="1" type="ORF">XNOV1_A009682</name>
</gene>
<protein>
    <submittedName>
        <fullName evidence="1">Uncharacterized protein</fullName>
    </submittedName>
</protein>
<proteinExistence type="predicted"/>
<sequence length="110" mass="12436">MEDRYPLSRHCQSSTISGSVANINLSSPAYQYLITARVQQPRAFKHASFMGWAACEALETDLCIRKMIIGKVHHQTLFLTISVSYSRSPGALLLLSRDSQRPERSKTRRP</sequence>
<organism evidence="1 2">
    <name type="scientific">Xyrichtys novacula</name>
    <name type="common">Pearly razorfish</name>
    <name type="synonym">Hemipteronotus novacula</name>
    <dbReference type="NCBI Taxonomy" id="13765"/>
    <lineage>
        <taxon>Eukaryota</taxon>
        <taxon>Metazoa</taxon>
        <taxon>Chordata</taxon>
        <taxon>Craniata</taxon>
        <taxon>Vertebrata</taxon>
        <taxon>Euteleostomi</taxon>
        <taxon>Actinopterygii</taxon>
        <taxon>Neopterygii</taxon>
        <taxon>Teleostei</taxon>
        <taxon>Neoteleostei</taxon>
        <taxon>Acanthomorphata</taxon>
        <taxon>Eupercaria</taxon>
        <taxon>Labriformes</taxon>
        <taxon>Labridae</taxon>
        <taxon>Xyrichtys</taxon>
    </lineage>
</organism>
<dbReference type="EMBL" id="OY660875">
    <property type="protein sequence ID" value="CAJ1067908.1"/>
    <property type="molecule type" value="Genomic_DNA"/>
</dbReference>
<evidence type="ECO:0000313" key="1">
    <source>
        <dbReference type="EMBL" id="CAJ1067908.1"/>
    </source>
</evidence>
<keyword evidence="2" id="KW-1185">Reference proteome</keyword>
<reference evidence="1" key="1">
    <citation type="submission" date="2023-08" db="EMBL/GenBank/DDBJ databases">
        <authorList>
            <person name="Alioto T."/>
            <person name="Alioto T."/>
            <person name="Gomez Garrido J."/>
        </authorList>
    </citation>
    <scope>NUCLEOTIDE SEQUENCE</scope>
</reference>
<dbReference type="AlphaFoldDB" id="A0AAV1G3I8"/>
<dbReference type="Proteomes" id="UP001178508">
    <property type="component" value="Chromosome 12"/>
</dbReference>
<evidence type="ECO:0000313" key="2">
    <source>
        <dbReference type="Proteomes" id="UP001178508"/>
    </source>
</evidence>
<name>A0AAV1G3I8_XYRNO</name>
<accession>A0AAV1G3I8</accession>